<proteinExistence type="predicted"/>
<feature type="compositionally biased region" description="Basic and acidic residues" evidence="1">
    <location>
        <begin position="47"/>
        <end position="56"/>
    </location>
</feature>
<evidence type="ECO:0008006" key="4">
    <source>
        <dbReference type="Google" id="ProtNLM"/>
    </source>
</evidence>
<accession>A0ABD3AGI0</accession>
<dbReference type="Proteomes" id="UP001630127">
    <property type="component" value="Unassembled WGS sequence"/>
</dbReference>
<dbReference type="EMBL" id="JBJUIK010000004">
    <property type="protein sequence ID" value="KAL3530066.1"/>
    <property type="molecule type" value="Genomic_DNA"/>
</dbReference>
<feature type="region of interest" description="Disordered" evidence="1">
    <location>
        <begin position="47"/>
        <end position="70"/>
    </location>
</feature>
<evidence type="ECO:0000256" key="1">
    <source>
        <dbReference type="SAM" id="MobiDB-lite"/>
    </source>
</evidence>
<organism evidence="2 3">
    <name type="scientific">Cinchona calisaya</name>
    <dbReference type="NCBI Taxonomy" id="153742"/>
    <lineage>
        <taxon>Eukaryota</taxon>
        <taxon>Viridiplantae</taxon>
        <taxon>Streptophyta</taxon>
        <taxon>Embryophyta</taxon>
        <taxon>Tracheophyta</taxon>
        <taxon>Spermatophyta</taxon>
        <taxon>Magnoliopsida</taxon>
        <taxon>eudicotyledons</taxon>
        <taxon>Gunneridae</taxon>
        <taxon>Pentapetalae</taxon>
        <taxon>asterids</taxon>
        <taxon>lamiids</taxon>
        <taxon>Gentianales</taxon>
        <taxon>Rubiaceae</taxon>
        <taxon>Cinchonoideae</taxon>
        <taxon>Cinchoneae</taxon>
        <taxon>Cinchona</taxon>
    </lineage>
</organism>
<sequence>MPATEVEEFLRSKAVDNIIEKKDGLVLEEIEDDPEVIPVNRKLCENEKETHEELHSNPDSSNEDDVPPVQYTNFNAERDMRQPIFERGMKFGTEKEFRETVRNYSIVSGKLVSMYTNDAVRLRTKCEKPCQWFVYTTKVPVLGSNDFVLKIMNDQHTNCIHY</sequence>
<evidence type="ECO:0000313" key="3">
    <source>
        <dbReference type="Proteomes" id="UP001630127"/>
    </source>
</evidence>
<evidence type="ECO:0000313" key="2">
    <source>
        <dbReference type="EMBL" id="KAL3530066.1"/>
    </source>
</evidence>
<name>A0ABD3AGI0_9GENT</name>
<dbReference type="AlphaFoldDB" id="A0ABD3AGI0"/>
<reference evidence="2 3" key="1">
    <citation type="submission" date="2024-11" db="EMBL/GenBank/DDBJ databases">
        <title>A near-complete genome assembly of Cinchona calisaya.</title>
        <authorList>
            <person name="Lian D.C."/>
            <person name="Zhao X.W."/>
            <person name="Wei L."/>
        </authorList>
    </citation>
    <scope>NUCLEOTIDE SEQUENCE [LARGE SCALE GENOMIC DNA]</scope>
    <source>
        <tissue evidence="2">Nenye</tissue>
    </source>
</reference>
<gene>
    <name evidence="2" type="ORF">ACH5RR_009388</name>
</gene>
<protein>
    <recommendedName>
        <fullName evidence="4">Transposase MuDR plant domain-containing protein</fullName>
    </recommendedName>
</protein>
<keyword evidence="3" id="KW-1185">Reference proteome</keyword>
<comment type="caution">
    <text evidence="2">The sequence shown here is derived from an EMBL/GenBank/DDBJ whole genome shotgun (WGS) entry which is preliminary data.</text>
</comment>